<evidence type="ECO:0000313" key="2">
    <source>
        <dbReference type="EMBL" id="TQE96696.1"/>
    </source>
</evidence>
<dbReference type="EMBL" id="VIFK01000334">
    <property type="protein sequence ID" value="TQE96696.1"/>
    <property type="molecule type" value="Genomic_DNA"/>
</dbReference>
<reference evidence="2 3" key="1">
    <citation type="submission" date="2019-06" db="EMBL/GenBank/DDBJ databases">
        <title>Metagenome assembled Genome of Spiribacter salinus SL48-SHIP from the microbial mat of Salt Lake 48 (Novosibirsk region, Russia).</title>
        <authorList>
            <person name="Shipova A."/>
            <person name="Rozanov A.S."/>
            <person name="Bryanskaya A.V."/>
            <person name="Peltek S.E."/>
        </authorList>
    </citation>
    <scope>NUCLEOTIDE SEQUENCE [LARGE SCALE GENOMIC DNA]</scope>
    <source>
        <strain evidence="2">SL48-SHIP-2</strain>
    </source>
</reference>
<name>A0A540VIW8_9GAMM</name>
<feature type="region of interest" description="Disordered" evidence="1">
    <location>
        <begin position="94"/>
        <end position="126"/>
    </location>
</feature>
<protein>
    <submittedName>
        <fullName evidence="2">Uncharacterized protein</fullName>
    </submittedName>
</protein>
<proteinExistence type="predicted"/>
<accession>A0A540VIW8</accession>
<sequence>MDPAAPLDRADNSGVALDAAPDCEGGEVMQIRTLAAALLLSTSAAAETVPYPNPVLTEYGLVLSIDQRGHPAYSPADGIDRLDGKWSAEMPAEGVKWGDAPEPHKTSRKAHTRPTFPLPRIPGKNPACERADNRPPFCYVAPPPHEPPNVPLLGAAWLLLSGLGILSLRRAWDRLVVWHAYRQIGKMAREMRGED</sequence>
<comment type="caution">
    <text evidence="2">The sequence shown here is derived from an EMBL/GenBank/DDBJ whole genome shotgun (WGS) entry which is preliminary data.</text>
</comment>
<evidence type="ECO:0000256" key="1">
    <source>
        <dbReference type="SAM" id="MobiDB-lite"/>
    </source>
</evidence>
<dbReference type="AlphaFoldDB" id="A0A540VIW8"/>
<organism evidence="2 3">
    <name type="scientific">Spiribacter salinus</name>
    <dbReference type="NCBI Taxonomy" id="1335746"/>
    <lineage>
        <taxon>Bacteria</taxon>
        <taxon>Pseudomonadati</taxon>
        <taxon>Pseudomonadota</taxon>
        <taxon>Gammaproteobacteria</taxon>
        <taxon>Chromatiales</taxon>
        <taxon>Ectothiorhodospiraceae</taxon>
        <taxon>Spiribacter</taxon>
    </lineage>
</organism>
<evidence type="ECO:0000313" key="3">
    <source>
        <dbReference type="Proteomes" id="UP000315400"/>
    </source>
</evidence>
<dbReference type="Proteomes" id="UP000315400">
    <property type="component" value="Unassembled WGS sequence"/>
</dbReference>
<gene>
    <name evidence="2" type="ORF">FKY71_16480</name>
</gene>